<accession>A0AAD8QE48</accession>
<evidence type="ECO:0000256" key="1">
    <source>
        <dbReference type="SAM" id="MobiDB-lite"/>
    </source>
</evidence>
<dbReference type="EMBL" id="JAUUTY010000550">
    <property type="protein sequence ID" value="KAK1600855.1"/>
    <property type="molecule type" value="Genomic_DNA"/>
</dbReference>
<dbReference type="Proteomes" id="UP001231189">
    <property type="component" value="Unassembled WGS sequence"/>
</dbReference>
<keyword evidence="4" id="KW-1185">Reference proteome</keyword>
<dbReference type="PROSITE" id="PS50181">
    <property type="entry name" value="FBOX"/>
    <property type="match status" value="1"/>
</dbReference>
<dbReference type="InterPro" id="IPR044809">
    <property type="entry name" value="AUF1-like"/>
</dbReference>
<proteinExistence type="predicted"/>
<reference evidence="3" key="1">
    <citation type="submission" date="2023-07" db="EMBL/GenBank/DDBJ databases">
        <title>A chromosome-level genome assembly of Lolium multiflorum.</title>
        <authorList>
            <person name="Chen Y."/>
            <person name="Copetti D."/>
            <person name="Kolliker R."/>
            <person name="Studer B."/>
        </authorList>
    </citation>
    <scope>NUCLEOTIDE SEQUENCE</scope>
    <source>
        <strain evidence="3">02402/16</strain>
        <tissue evidence="3">Leaf</tissue>
    </source>
</reference>
<dbReference type="SUPFAM" id="SSF81383">
    <property type="entry name" value="F-box domain"/>
    <property type="match status" value="1"/>
</dbReference>
<gene>
    <name evidence="3" type="ORF">QYE76_018844</name>
</gene>
<evidence type="ECO:0000313" key="4">
    <source>
        <dbReference type="Proteomes" id="UP001231189"/>
    </source>
</evidence>
<evidence type="ECO:0000259" key="2">
    <source>
        <dbReference type="PROSITE" id="PS50181"/>
    </source>
</evidence>
<name>A0AAD8QE48_LOLMU</name>
<evidence type="ECO:0000313" key="3">
    <source>
        <dbReference type="EMBL" id="KAK1600855.1"/>
    </source>
</evidence>
<protein>
    <recommendedName>
        <fullName evidence="2">F-box domain-containing protein</fullName>
    </recommendedName>
</protein>
<dbReference type="InterPro" id="IPR036047">
    <property type="entry name" value="F-box-like_dom_sf"/>
</dbReference>
<comment type="caution">
    <text evidence="3">The sequence shown here is derived from an EMBL/GenBank/DDBJ whole genome shotgun (WGS) entry which is preliminary data.</text>
</comment>
<dbReference type="Gene3D" id="1.20.1280.50">
    <property type="match status" value="1"/>
</dbReference>
<dbReference type="AlphaFoldDB" id="A0AAD8QE48"/>
<organism evidence="3 4">
    <name type="scientific">Lolium multiflorum</name>
    <name type="common">Italian ryegrass</name>
    <name type="synonym">Lolium perenne subsp. multiflorum</name>
    <dbReference type="NCBI Taxonomy" id="4521"/>
    <lineage>
        <taxon>Eukaryota</taxon>
        <taxon>Viridiplantae</taxon>
        <taxon>Streptophyta</taxon>
        <taxon>Embryophyta</taxon>
        <taxon>Tracheophyta</taxon>
        <taxon>Spermatophyta</taxon>
        <taxon>Magnoliopsida</taxon>
        <taxon>Liliopsida</taxon>
        <taxon>Poales</taxon>
        <taxon>Poaceae</taxon>
        <taxon>BOP clade</taxon>
        <taxon>Pooideae</taxon>
        <taxon>Poodae</taxon>
        <taxon>Poeae</taxon>
        <taxon>Poeae Chloroplast Group 2 (Poeae type)</taxon>
        <taxon>Loliodinae</taxon>
        <taxon>Loliinae</taxon>
        <taxon>Lolium</taxon>
    </lineage>
</organism>
<feature type="region of interest" description="Disordered" evidence="1">
    <location>
        <begin position="1"/>
        <end position="25"/>
    </location>
</feature>
<dbReference type="PANTHER" id="PTHR31215">
    <property type="entry name" value="OS05G0510400 PROTEIN-RELATED"/>
    <property type="match status" value="1"/>
</dbReference>
<sequence length="122" mass="12854">MEETREGWPRANGGAASGGEDDEDHFDSLPDAVLLDVFNHIGDVKALGRCALVSRRFHALVPLVDSVLVRVDCVIPDDPPPSSASSSSPPPAPARGRGALAHIARFLLGGIVRPIQALGQTR</sequence>
<dbReference type="Pfam" id="PF12937">
    <property type="entry name" value="F-box-like"/>
    <property type="match status" value="1"/>
</dbReference>
<feature type="domain" description="F-box" evidence="2">
    <location>
        <begin position="23"/>
        <end position="71"/>
    </location>
</feature>
<dbReference type="InterPro" id="IPR001810">
    <property type="entry name" value="F-box_dom"/>
</dbReference>